<feature type="compositionally biased region" description="Basic residues" evidence="1">
    <location>
        <begin position="66"/>
        <end position="78"/>
    </location>
</feature>
<feature type="non-terminal residue" evidence="2">
    <location>
        <position position="234"/>
    </location>
</feature>
<reference evidence="2" key="1">
    <citation type="submission" date="2020-02" db="EMBL/GenBank/DDBJ databases">
        <authorList>
            <person name="Meier V. D."/>
        </authorList>
    </citation>
    <scope>NUCLEOTIDE SEQUENCE</scope>
    <source>
        <strain evidence="2">AVDCRST_MAG76</strain>
    </source>
</reference>
<dbReference type="EMBL" id="CADCSZ010000098">
    <property type="protein sequence ID" value="CAA9238125.1"/>
    <property type="molecule type" value="Genomic_DNA"/>
</dbReference>
<evidence type="ECO:0000256" key="1">
    <source>
        <dbReference type="SAM" id="MobiDB-lite"/>
    </source>
</evidence>
<protein>
    <submittedName>
        <fullName evidence="2">Uncharacterized protein</fullName>
    </submittedName>
</protein>
<evidence type="ECO:0000313" key="2">
    <source>
        <dbReference type="EMBL" id="CAA9238125.1"/>
    </source>
</evidence>
<organism evidence="2">
    <name type="scientific">uncultured Acidimicrobiales bacterium</name>
    <dbReference type="NCBI Taxonomy" id="310071"/>
    <lineage>
        <taxon>Bacteria</taxon>
        <taxon>Bacillati</taxon>
        <taxon>Actinomycetota</taxon>
        <taxon>Acidimicrobiia</taxon>
        <taxon>Acidimicrobiales</taxon>
        <taxon>environmental samples</taxon>
    </lineage>
</organism>
<proteinExistence type="predicted"/>
<dbReference type="AlphaFoldDB" id="A0A6J4I275"/>
<feature type="compositionally biased region" description="Low complexity" evidence="1">
    <location>
        <begin position="1"/>
        <end position="10"/>
    </location>
</feature>
<feature type="non-terminal residue" evidence="2">
    <location>
        <position position="1"/>
    </location>
</feature>
<feature type="region of interest" description="Disordered" evidence="1">
    <location>
        <begin position="1"/>
        <end position="234"/>
    </location>
</feature>
<feature type="compositionally biased region" description="Basic and acidic residues" evidence="1">
    <location>
        <begin position="24"/>
        <end position="40"/>
    </location>
</feature>
<accession>A0A6J4I275</accession>
<feature type="compositionally biased region" description="Basic residues" evidence="1">
    <location>
        <begin position="214"/>
        <end position="224"/>
    </location>
</feature>
<gene>
    <name evidence="2" type="ORF">AVDCRST_MAG76-1610</name>
</gene>
<sequence>VPASAAQPGQPGSGGGHGRHRARRGPDRAGHPSRRPDSRRPRPRHLQGPPRRLRPQPGGAGDGARVRQRGLWRPHRRPHDGLPVAHTDPPLAAGGRRLGRGADGGRTGGHPPGGAGRRGGGRRRPPGGGRRGRSQPGHRRLHRPVPGPRPSGAAGVGLGAGVRADLGAGRRPHLEGGGPAVRVRLQPFGAERGGQGRGAPQRRRGLHLPDRAGPGHRGRHRPHHAGPGPGRRGL</sequence>
<name>A0A6J4I275_9ACTN</name>
<feature type="compositionally biased region" description="Gly residues" evidence="1">
    <location>
        <begin position="101"/>
        <end position="118"/>
    </location>
</feature>
<feature type="compositionally biased region" description="Basic residues" evidence="1">
    <location>
        <begin position="119"/>
        <end position="143"/>
    </location>
</feature>